<evidence type="ECO:0000313" key="2">
    <source>
        <dbReference type="Proteomes" id="UP000294656"/>
    </source>
</evidence>
<dbReference type="Proteomes" id="UP000294656">
    <property type="component" value="Unassembled WGS sequence"/>
</dbReference>
<proteinExistence type="predicted"/>
<dbReference type="SUPFAM" id="SSF158446">
    <property type="entry name" value="IVS-encoded protein-like"/>
    <property type="match status" value="1"/>
</dbReference>
<evidence type="ECO:0008006" key="3">
    <source>
        <dbReference type="Google" id="ProtNLM"/>
    </source>
</evidence>
<accession>A0A4R6MDW3</accession>
<dbReference type="InterPro" id="IPR036583">
    <property type="entry name" value="23S_rRNA_IVS_sf"/>
</dbReference>
<gene>
    <name evidence="1" type="ORF">DFP79_0951</name>
</gene>
<name>A0A4R6MDW3_9GAMM</name>
<dbReference type="OrthoDB" id="5525116at2"/>
<dbReference type="Gene3D" id="1.20.1440.60">
    <property type="entry name" value="23S rRNA-intervening sequence"/>
    <property type="match status" value="1"/>
</dbReference>
<protein>
    <recommendedName>
        <fullName evidence="3">Four helix bundle protein</fullName>
    </recommendedName>
</protein>
<evidence type="ECO:0000313" key="1">
    <source>
        <dbReference type="EMBL" id="TDO99938.1"/>
    </source>
</evidence>
<dbReference type="RefSeq" id="WP_133502761.1">
    <property type="nucleotide sequence ID" value="NZ_SNXC01000009.1"/>
</dbReference>
<dbReference type="EMBL" id="SNXC01000009">
    <property type="protein sequence ID" value="TDO99938.1"/>
    <property type="molecule type" value="Genomic_DNA"/>
</dbReference>
<keyword evidence="2" id="KW-1185">Reference proteome</keyword>
<reference evidence="1 2" key="1">
    <citation type="submission" date="2019-03" db="EMBL/GenBank/DDBJ databases">
        <title>Genomic Encyclopedia of Type Strains, Phase III (KMG-III): the genomes of soil and plant-associated and newly described type strains.</title>
        <authorList>
            <person name="Whitman W."/>
        </authorList>
    </citation>
    <scope>NUCLEOTIDE SEQUENCE [LARGE SCALE GENOMIC DNA]</scope>
    <source>
        <strain evidence="1 2">CECT 7378</strain>
    </source>
</reference>
<comment type="caution">
    <text evidence="1">The sequence shown here is derived from an EMBL/GenBank/DDBJ whole genome shotgun (WGS) entry which is preliminary data.</text>
</comment>
<dbReference type="AlphaFoldDB" id="A0A4R6MDW3"/>
<sequence>MYQWLNKNFPIWRDAEKLMLEVEQAVRHFPRYHKYTLGSELRQLATQSINQKEMRTSWVKRLQIYIEELKLKIQLAKSVQAFRAFAEFQSLVELAVSVARQAHHWYKKL</sequence>
<organism evidence="1 2">
    <name type="scientific">Marinomonas balearica</name>
    <dbReference type="NCBI Taxonomy" id="491947"/>
    <lineage>
        <taxon>Bacteria</taxon>
        <taxon>Pseudomonadati</taxon>
        <taxon>Pseudomonadota</taxon>
        <taxon>Gammaproteobacteria</taxon>
        <taxon>Oceanospirillales</taxon>
        <taxon>Oceanospirillaceae</taxon>
        <taxon>Marinomonas</taxon>
    </lineage>
</organism>